<accession>W4K548</accession>
<name>W4K548_HETIT</name>
<dbReference type="RefSeq" id="XP_009547633.1">
    <property type="nucleotide sequence ID" value="XM_009549338.1"/>
</dbReference>
<dbReference type="EMBL" id="KI925459">
    <property type="protein sequence ID" value="ETW80943.1"/>
    <property type="molecule type" value="Genomic_DNA"/>
</dbReference>
<keyword evidence="3" id="KW-1185">Reference proteome</keyword>
<dbReference type="GeneID" id="20669175"/>
<dbReference type="KEGG" id="hir:HETIRDRAFT_247509"/>
<feature type="non-terminal residue" evidence="2">
    <location>
        <position position="120"/>
    </location>
</feature>
<feature type="compositionally biased region" description="Basic and acidic residues" evidence="1">
    <location>
        <begin position="93"/>
        <end position="106"/>
    </location>
</feature>
<dbReference type="OrthoDB" id="3230534at2759"/>
<dbReference type="Proteomes" id="UP000030671">
    <property type="component" value="Unassembled WGS sequence"/>
</dbReference>
<proteinExistence type="predicted"/>
<reference evidence="2 3" key="1">
    <citation type="journal article" date="2012" name="New Phytol.">
        <title>Insight into trade-off between wood decay and parasitism from the genome of a fungal forest pathogen.</title>
        <authorList>
            <person name="Olson A."/>
            <person name="Aerts A."/>
            <person name="Asiegbu F."/>
            <person name="Belbahri L."/>
            <person name="Bouzid O."/>
            <person name="Broberg A."/>
            <person name="Canback B."/>
            <person name="Coutinho P.M."/>
            <person name="Cullen D."/>
            <person name="Dalman K."/>
            <person name="Deflorio G."/>
            <person name="van Diepen L.T."/>
            <person name="Dunand C."/>
            <person name="Duplessis S."/>
            <person name="Durling M."/>
            <person name="Gonthier P."/>
            <person name="Grimwood J."/>
            <person name="Fossdal C.G."/>
            <person name="Hansson D."/>
            <person name="Henrissat B."/>
            <person name="Hietala A."/>
            <person name="Himmelstrand K."/>
            <person name="Hoffmeister D."/>
            <person name="Hogberg N."/>
            <person name="James T.Y."/>
            <person name="Karlsson M."/>
            <person name="Kohler A."/>
            <person name="Kues U."/>
            <person name="Lee Y.H."/>
            <person name="Lin Y.C."/>
            <person name="Lind M."/>
            <person name="Lindquist E."/>
            <person name="Lombard V."/>
            <person name="Lucas S."/>
            <person name="Lunden K."/>
            <person name="Morin E."/>
            <person name="Murat C."/>
            <person name="Park J."/>
            <person name="Raffaello T."/>
            <person name="Rouze P."/>
            <person name="Salamov A."/>
            <person name="Schmutz J."/>
            <person name="Solheim H."/>
            <person name="Stahlberg J."/>
            <person name="Velez H."/>
            <person name="de Vries R.P."/>
            <person name="Wiebenga A."/>
            <person name="Woodward S."/>
            <person name="Yakovlev I."/>
            <person name="Garbelotto M."/>
            <person name="Martin F."/>
            <person name="Grigoriev I.V."/>
            <person name="Stenlid J."/>
        </authorList>
    </citation>
    <scope>NUCLEOTIDE SEQUENCE [LARGE SCALE GENOMIC DNA]</scope>
    <source>
        <strain evidence="2 3">TC 32-1</strain>
    </source>
</reference>
<feature type="non-terminal residue" evidence="2">
    <location>
        <position position="1"/>
    </location>
</feature>
<sequence length="120" mass="13214">EDTPAARLRALLARVPNSSSYSSQTQLLHEPAPHPPSELDSDFDTPRWNTTAASVARESLKDLFSNALRDSGDSPQTGNGRRRNSIGASELDDSPRVEKVAEERAKNKGKRRTLSDEELD</sequence>
<dbReference type="eggNOG" id="ENOG502R7K2">
    <property type="taxonomic scope" value="Eukaryota"/>
</dbReference>
<dbReference type="AlphaFoldDB" id="W4K548"/>
<dbReference type="InParanoid" id="W4K548"/>
<feature type="compositionally biased region" description="Polar residues" evidence="1">
    <location>
        <begin position="16"/>
        <end position="27"/>
    </location>
</feature>
<protein>
    <submittedName>
        <fullName evidence="2">Uncharacterized protein</fullName>
    </submittedName>
</protein>
<gene>
    <name evidence="2" type="ORF">HETIRDRAFT_247509</name>
</gene>
<feature type="region of interest" description="Disordered" evidence="1">
    <location>
        <begin position="14"/>
        <end position="49"/>
    </location>
</feature>
<organism evidence="2 3">
    <name type="scientific">Heterobasidion irregulare (strain TC 32-1)</name>
    <dbReference type="NCBI Taxonomy" id="747525"/>
    <lineage>
        <taxon>Eukaryota</taxon>
        <taxon>Fungi</taxon>
        <taxon>Dikarya</taxon>
        <taxon>Basidiomycota</taxon>
        <taxon>Agaricomycotina</taxon>
        <taxon>Agaricomycetes</taxon>
        <taxon>Russulales</taxon>
        <taxon>Bondarzewiaceae</taxon>
        <taxon>Heterobasidion</taxon>
        <taxon>Heterobasidion annosum species complex</taxon>
    </lineage>
</organism>
<evidence type="ECO:0000256" key="1">
    <source>
        <dbReference type="SAM" id="MobiDB-lite"/>
    </source>
</evidence>
<dbReference type="HOGENOM" id="CLU_143910_0_0_1"/>
<evidence type="ECO:0000313" key="3">
    <source>
        <dbReference type="Proteomes" id="UP000030671"/>
    </source>
</evidence>
<feature type="region of interest" description="Disordered" evidence="1">
    <location>
        <begin position="66"/>
        <end position="120"/>
    </location>
</feature>
<evidence type="ECO:0000313" key="2">
    <source>
        <dbReference type="EMBL" id="ETW80943.1"/>
    </source>
</evidence>